<evidence type="ECO:0000313" key="2">
    <source>
        <dbReference type="Proteomes" id="UP000247409"/>
    </source>
</evidence>
<sequence length="227" mass="25033">MIQRTTSAFVGCVTAQIRLHSTSQALDRNTVCNLSSHPTNHSGVSRRVFSVQIARVAAAVALSSTYFSDAAHAARPEGVNRPDLLPEEKTSVIDLERFLASGEVRRLKEKIADLENRTGFKVRILTQRYPQSPGLAIRDYWSVNDDTVVIVADYFGGSGQLLKFNVGANVDKLLPPRFWSILSATYGNKFFVERKSEAISIINAFECVRTCLLRNGCAAPPDLDPAF</sequence>
<dbReference type="STRING" id="448386.A0A2V3IXD5"/>
<protein>
    <submittedName>
        <fullName evidence="1">Thylakoid lumenal 15.0 kDa protein 2, chloroplastic</fullName>
    </submittedName>
</protein>
<dbReference type="Proteomes" id="UP000247409">
    <property type="component" value="Unassembled WGS sequence"/>
</dbReference>
<comment type="caution">
    <text evidence="1">The sequence shown here is derived from an EMBL/GenBank/DDBJ whole genome shotgun (WGS) entry which is preliminary data.</text>
</comment>
<dbReference type="AlphaFoldDB" id="A0A2V3IXD5"/>
<proteinExistence type="predicted"/>
<keyword evidence="2" id="KW-1185">Reference proteome</keyword>
<dbReference type="OrthoDB" id="417797at2759"/>
<dbReference type="PANTHER" id="PTHR35514">
    <property type="entry name" value="THYLAKOID LUMENAL 15.0 KDA PROTEIN 2, CHLOROPLASTIC"/>
    <property type="match status" value="1"/>
</dbReference>
<dbReference type="EMBL" id="NBIV01000032">
    <property type="protein sequence ID" value="PXF46802.1"/>
    <property type="molecule type" value="Genomic_DNA"/>
</dbReference>
<organism evidence="1 2">
    <name type="scientific">Gracilariopsis chorda</name>
    <dbReference type="NCBI Taxonomy" id="448386"/>
    <lineage>
        <taxon>Eukaryota</taxon>
        <taxon>Rhodophyta</taxon>
        <taxon>Florideophyceae</taxon>
        <taxon>Rhodymeniophycidae</taxon>
        <taxon>Gracilariales</taxon>
        <taxon>Gracilariaceae</taxon>
        <taxon>Gracilariopsis</taxon>
    </lineage>
</organism>
<reference evidence="1 2" key="1">
    <citation type="journal article" date="2018" name="Mol. Biol. Evol.">
        <title>Analysis of the draft genome of the red seaweed Gracilariopsis chorda provides insights into genome size evolution in Rhodophyta.</title>
        <authorList>
            <person name="Lee J."/>
            <person name="Yang E.C."/>
            <person name="Graf L."/>
            <person name="Yang J.H."/>
            <person name="Qiu H."/>
            <person name="Zel Zion U."/>
            <person name="Chan C.X."/>
            <person name="Stephens T.G."/>
            <person name="Weber A.P.M."/>
            <person name="Boo G.H."/>
            <person name="Boo S.M."/>
            <person name="Kim K.M."/>
            <person name="Shin Y."/>
            <person name="Jung M."/>
            <person name="Lee S.J."/>
            <person name="Yim H.S."/>
            <person name="Lee J.H."/>
            <person name="Bhattacharya D."/>
            <person name="Yoon H.S."/>
        </authorList>
    </citation>
    <scope>NUCLEOTIDE SEQUENCE [LARGE SCALE GENOMIC DNA]</scope>
    <source>
        <strain evidence="1 2">SKKU-2015</strain>
        <tissue evidence="1">Whole body</tissue>
    </source>
</reference>
<name>A0A2V3IXD5_9FLOR</name>
<gene>
    <name evidence="1" type="ORF">BWQ96_03331</name>
</gene>
<evidence type="ECO:0000313" key="1">
    <source>
        <dbReference type="EMBL" id="PXF46802.1"/>
    </source>
</evidence>
<dbReference type="PANTHER" id="PTHR35514:SF1">
    <property type="entry name" value="THYLAKOID LUMENAL 15.0 KDA PROTEIN 2, CHLOROPLASTIC"/>
    <property type="match status" value="1"/>
</dbReference>
<accession>A0A2V3IXD5</accession>